<sequence>METGLQNEERRAHGESEDVSKISYYAANDSKDVSENDSGGLHQNSQSPRGDHSPALMNERSPGAPSPHSSTADINSKTILVPPQMGLTPDKTSLLHCANQSPPVTAHSLSELGLDAIMKNTRLRMDVNFDKDLHFRPVGGPAKAKAADEYWQAIAIEISIWAFCASNNINLSFDARNSSSNHVFQARLPTMLDTLREILLTLVPDRDRACIKENLETKFLMTQVEKGVLNLVGLAEWLAVLMKTHCAPMRDHMADDMVEHIRSGCQLQDMNKISEGLRQLFAILESMKLDVANHQIRAFRLYLIEDSVEYLKKNSGSVLTSSPKSSEETQDAKSWYLGHRGRYYNCSQPVPNNFESAKILFEGLLPILCAFDSTIPLPNSFALDLDRLHNVRNNIETLVMLQVCSQVFNGVVSCINGDISSETYCSLQSRILSIIHYGEHSAHQNDPFGHSTIRRFESNIPNIALEIARVAQTIEDGSSRLAYPAERIIHSVSDRLHPFINNLFWDVRDRVQQELQSVTVSFAKQYWCMTALDIADSQHVGQLPDSVPLPRVPDIQCLGKRLAHIGVLHWRVWAPLIYSPEDGALSGSHFVAPGVTGEDLDNLPRPPSLGQRNIANPDPS</sequence>
<reference evidence="3 4" key="1">
    <citation type="submission" date="2015-07" db="EMBL/GenBank/DDBJ databases">
        <title>Emmonsia species relationships and genome sequence.</title>
        <authorList>
            <consortium name="The Broad Institute Genomics Platform"/>
            <person name="Cuomo C.A."/>
            <person name="Munoz J.F."/>
            <person name="Imamovic A."/>
            <person name="Priest M.E."/>
            <person name="Young S."/>
            <person name="Clay O.K."/>
            <person name="McEwen J.G."/>
        </authorList>
    </citation>
    <scope>NUCLEOTIDE SEQUENCE [LARGE SCALE GENOMIC DNA]</scope>
    <source>
        <strain evidence="3 4">UAMH 9510</strain>
    </source>
</reference>
<dbReference type="EMBL" id="LGRN01000023">
    <property type="protein sequence ID" value="OJD18878.1"/>
    <property type="molecule type" value="Genomic_DNA"/>
</dbReference>
<protein>
    <submittedName>
        <fullName evidence="3">Uncharacterized protein</fullName>
    </submittedName>
</protein>
<dbReference type="GO" id="GO:0010737">
    <property type="term" value="P:protein kinase A signaling"/>
    <property type="evidence" value="ECO:0007669"/>
    <property type="project" value="TreeGrafter"/>
</dbReference>
<evidence type="ECO:0000256" key="1">
    <source>
        <dbReference type="ARBA" id="ARBA00010954"/>
    </source>
</evidence>
<evidence type="ECO:0000256" key="2">
    <source>
        <dbReference type="SAM" id="MobiDB-lite"/>
    </source>
</evidence>
<name>A0A1J9PRN7_9EURO</name>
<dbReference type="AlphaFoldDB" id="A0A1J9PRN7"/>
<comment type="similarity">
    <text evidence="1">Belongs to the TCP11 family.</text>
</comment>
<dbReference type="STRING" id="1447872.A0A1J9PRN7"/>
<dbReference type="Pfam" id="PF05794">
    <property type="entry name" value="Tcp11"/>
    <property type="match status" value="1"/>
</dbReference>
<evidence type="ECO:0000313" key="4">
    <source>
        <dbReference type="Proteomes" id="UP000182235"/>
    </source>
</evidence>
<comment type="caution">
    <text evidence="3">The sequence shown here is derived from an EMBL/GenBank/DDBJ whole genome shotgun (WGS) entry which is preliminary data.</text>
</comment>
<evidence type="ECO:0000313" key="3">
    <source>
        <dbReference type="EMBL" id="OJD18878.1"/>
    </source>
</evidence>
<proteinExistence type="inferred from homology"/>
<dbReference type="OrthoDB" id="276323at2759"/>
<gene>
    <name evidence="3" type="ORF">AJ78_01133</name>
</gene>
<dbReference type="InterPro" id="IPR008862">
    <property type="entry name" value="Tcp11"/>
</dbReference>
<accession>A0A1J9PRN7</accession>
<feature type="region of interest" description="Disordered" evidence="2">
    <location>
        <begin position="1"/>
        <end position="74"/>
    </location>
</feature>
<dbReference type="PANTHER" id="PTHR12832:SF11">
    <property type="entry name" value="LD23868P"/>
    <property type="match status" value="1"/>
</dbReference>
<keyword evidence="4" id="KW-1185">Reference proteome</keyword>
<dbReference type="PANTHER" id="PTHR12832">
    <property type="entry name" value="TESTIS-SPECIFIC PROTEIN PBS13 T-COMPLEX 11"/>
    <property type="match status" value="1"/>
</dbReference>
<feature type="compositionally biased region" description="Basic and acidic residues" evidence="2">
    <location>
        <begin position="7"/>
        <end position="20"/>
    </location>
</feature>
<dbReference type="VEuPathDB" id="FungiDB:AJ78_01133"/>
<organism evidence="3 4">
    <name type="scientific">Emergomyces pasteurianus Ep9510</name>
    <dbReference type="NCBI Taxonomy" id="1447872"/>
    <lineage>
        <taxon>Eukaryota</taxon>
        <taxon>Fungi</taxon>
        <taxon>Dikarya</taxon>
        <taxon>Ascomycota</taxon>
        <taxon>Pezizomycotina</taxon>
        <taxon>Eurotiomycetes</taxon>
        <taxon>Eurotiomycetidae</taxon>
        <taxon>Onygenales</taxon>
        <taxon>Ajellomycetaceae</taxon>
        <taxon>Emergomyces</taxon>
    </lineage>
</organism>
<dbReference type="Proteomes" id="UP000182235">
    <property type="component" value="Unassembled WGS sequence"/>
</dbReference>
<feature type="region of interest" description="Disordered" evidence="2">
    <location>
        <begin position="596"/>
        <end position="620"/>
    </location>
</feature>